<dbReference type="InterPro" id="IPR013785">
    <property type="entry name" value="Aldolase_TIM"/>
</dbReference>
<comment type="similarity">
    <text evidence="4">Belongs to the type-I 3-dehydroquinase family.</text>
</comment>
<dbReference type="Gene3D" id="3.20.20.70">
    <property type="entry name" value="Aldolase class I"/>
    <property type="match status" value="1"/>
</dbReference>
<dbReference type="UniPathway" id="UPA00053">
    <property type="reaction ID" value="UER00086"/>
</dbReference>
<dbReference type="HAMAP" id="MF_00214">
    <property type="entry name" value="AroD"/>
    <property type="match status" value="1"/>
</dbReference>
<proteinExistence type="inferred from homology"/>
<evidence type="ECO:0000256" key="1">
    <source>
        <dbReference type="ARBA" id="ARBA00001864"/>
    </source>
</evidence>
<feature type="binding site" evidence="4">
    <location>
        <position position="260"/>
    </location>
    <ligand>
        <name>3-dehydroquinate</name>
        <dbReference type="ChEBI" id="CHEBI:32364"/>
    </ligand>
</feature>
<comment type="pathway">
    <text evidence="4">Metabolic intermediate biosynthesis; chorismate biosynthesis; chorismate from D-erythrose 4-phosphate and phosphoenolpyruvate: step 3/7.</text>
</comment>
<feature type="binding site" evidence="4">
    <location>
        <position position="129"/>
    </location>
    <ligand>
        <name>3-dehydroquinate</name>
        <dbReference type="ChEBI" id="CHEBI:32364"/>
    </ligand>
</feature>
<evidence type="ECO:0000256" key="2">
    <source>
        <dbReference type="ARBA" id="ARBA00023239"/>
    </source>
</evidence>
<dbReference type="InterPro" id="IPR050146">
    <property type="entry name" value="Type-I_3-dehydroquinase"/>
</dbReference>
<dbReference type="GO" id="GO:0046279">
    <property type="term" value="P:3,4-dihydroxybenzoate biosynthetic process"/>
    <property type="evidence" value="ECO:0007669"/>
    <property type="project" value="TreeGrafter"/>
</dbReference>
<gene>
    <name evidence="4" type="primary">aroD</name>
    <name evidence="6" type="ORF">BCL79_0805</name>
</gene>
<comment type="catalytic activity">
    <reaction evidence="1 4">
        <text>3-dehydroquinate = 3-dehydroshikimate + H2O</text>
        <dbReference type="Rhea" id="RHEA:21096"/>
        <dbReference type="ChEBI" id="CHEBI:15377"/>
        <dbReference type="ChEBI" id="CHEBI:16630"/>
        <dbReference type="ChEBI" id="CHEBI:32364"/>
        <dbReference type="EC" id="4.2.1.10"/>
    </reaction>
</comment>
<feature type="chain" id="PRO_5019787933" description="3-dehydroquinate dehydratase" evidence="5">
    <location>
        <begin position="21"/>
        <end position="303"/>
    </location>
</feature>
<accession>A0A498CEA2</accession>
<dbReference type="NCBIfam" id="TIGR01093">
    <property type="entry name" value="aroD"/>
    <property type="match status" value="1"/>
</dbReference>
<dbReference type="CDD" id="cd00502">
    <property type="entry name" value="DHQase_I"/>
    <property type="match status" value="1"/>
</dbReference>
<evidence type="ECO:0000256" key="3">
    <source>
        <dbReference type="ARBA" id="ARBA00023270"/>
    </source>
</evidence>
<comment type="caution">
    <text evidence="4">Lacks conserved residue(s) required for the propagation of feature annotation.</text>
</comment>
<dbReference type="GO" id="GO:0009073">
    <property type="term" value="P:aromatic amino acid family biosynthetic process"/>
    <property type="evidence" value="ECO:0007669"/>
    <property type="project" value="UniProtKB-KW"/>
</dbReference>
<keyword evidence="2 4" id="KW-0456">Lyase</keyword>
<feature type="active site" description="Proton donor/acceptor" evidence="4">
    <location>
        <position position="190"/>
    </location>
</feature>
<feature type="binding site" evidence="4">
    <location>
        <position position="279"/>
    </location>
    <ligand>
        <name>3-dehydroquinate</name>
        <dbReference type="ChEBI" id="CHEBI:32364"/>
    </ligand>
</feature>
<comment type="function">
    <text evidence="4">Involved in the third step of the chorismate pathway, which leads to the biosynthesis of aromatic amino acids. Catalyzes the cis-dehydration of 3-dehydroquinate (DHQ) and introduces the first double bond of the aromatic ring to yield 3-dehydroshikimate.</text>
</comment>
<comment type="caution">
    <text evidence="6">The sequence shown here is derived from an EMBL/GenBank/DDBJ whole genome shotgun (WGS) entry which is preliminary data.</text>
</comment>
<comment type="subunit">
    <text evidence="4">Homodimer.</text>
</comment>
<dbReference type="Pfam" id="PF01487">
    <property type="entry name" value="DHquinase_I"/>
    <property type="match status" value="1"/>
</dbReference>
<reference evidence="6 7" key="1">
    <citation type="submission" date="2018-10" db="EMBL/GenBank/DDBJ databases">
        <title>Comparative analysis of microorganisms from saline springs in Andes Mountain Range, Colombia.</title>
        <authorList>
            <person name="Rubin E."/>
        </authorList>
    </citation>
    <scope>NUCLEOTIDE SEQUENCE [LARGE SCALE GENOMIC DNA]</scope>
    <source>
        <strain evidence="6 7">USBA GBX 843</strain>
    </source>
</reference>
<keyword evidence="5" id="KW-0732">Signal</keyword>
<evidence type="ECO:0000256" key="4">
    <source>
        <dbReference type="HAMAP-Rule" id="MF_00214"/>
    </source>
</evidence>
<feature type="binding site" evidence="4">
    <location>
        <begin position="93"/>
        <end position="95"/>
    </location>
    <ligand>
        <name>3-dehydroquinate</name>
        <dbReference type="ChEBI" id="CHEBI:32364"/>
    </ligand>
</feature>
<dbReference type="GO" id="GO:0008652">
    <property type="term" value="P:amino acid biosynthetic process"/>
    <property type="evidence" value="ECO:0007669"/>
    <property type="project" value="UniProtKB-KW"/>
</dbReference>
<dbReference type="EC" id="4.2.1.10" evidence="4"/>
<keyword evidence="3 4" id="KW-0704">Schiff base</keyword>
<dbReference type="RefSeq" id="WP_121037660.1">
    <property type="nucleotide sequence ID" value="NZ_RCDC01000004.1"/>
</dbReference>
<dbReference type="PANTHER" id="PTHR43699:SF1">
    <property type="entry name" value="3-DEHYDROQUINATE DEHYDRATASE"/>
    <property type="match status" value="1"/>
</dbReference>
<dbReference type="OrthoDB" id="9813659at2"/>
<evidence type="ECO:0000313" key="6">
    <source>
        <dbReference type="EMBL" id="RLK56418.1"/>
    </source>
</evidence>
<dbReference type="InterPro" id="IPR001381">
    <property type="entry name" value="DHquinase_I"/>
</dbReference>
<feature type="signal peptide" evidence="5">
    <location>
        <begin position="1"/>
        <end position="20"/>
    </location>
</feature>
<dbReference type="Proteomes" id="UP000274786">
    <property type="component" value="Unassembled WGS sequence"/>
</dbReference>
<dbReference type="SUPFAM" id="SSF51569">
    <property type="entry name" value="Aldolase"/>
    <property type="match status" value="1"/>
</dbReference>
<keyword evidence="4" id="KW-0057">Aromatic amino acid biosynthesis</keyword>
<sequence length="303" mass="31500">MNTPARRAAASLLLALPLLAASVPATFAASPAAATSAAAAPVSLRHAVPFSIRSTVIGEGAPKTIVPTTGASSAQVLEQARIIGANANADLIEFRIDYLDFATDPVQIAKLGKQVASAARNKPMIVTFRTQAEGGSKPITDAAYGALYTGLIDASFIDLLDVEMFRAPDVVAALVTRAHAKGIKVVMSSHDFHATPPAAEIVARLRRQDQLGADILKIAVMPQSPADVLALLDATAQMRATYSDKPQLTVSMGGLGAITRLSGEVFGSDLTFGMIGTPSAPGQVDVGQLRQVLNTVHDAVKEK</sequence>
<evidence type="ECO:0000313" key="7">
    <source>
        <dbReference type="Proteomes" id="UP000274786"/>
    </source>
</evidence>
<organism evidence="6 7">
    <name type="scientific">Stenotrophomonas rhizophila</name>
    <dbReference type="NCBI Taxonomy" id="216778"/>
    <lineage>
        <taxon>Bacteria</taxon>
        <taxon>Pseudomonadati</taxon>
        <taxon>Pseudomonadota</taxon>
        <taxon>Gammaproteobacteria</taxon>
        <taxon>Lysobacterales</taxon>
        <taxon>Lysobacteraceae</taxon>
        <taxon>Stenotrophomonas</taxon>
    </lineage>
</organism>
<evidence type="ECO:0000256" key="5">
    <source>
        <dbReference type="SAM" id="SignalP"/>
    </source>
</evidence>
<dbReference type="FunFam" id="3.20.20.70:FF:000047">
    <property type="entry name" value="3-dehydroquinate dehydratase"/>
    <property type="match status" value="1"/>
</dbReference>
<protein>
    <recommendedName>
        <fullName evidence="4">3-dehydroquinate dehydratase</fullName>
        <shortName evidence="4">3-dehydroquinase</shortName>
        <ecNumber evidence="4">4.2.1.10</ecNumber>
    </recommendedName>
    <alternativeName>
        <fullName evidence="4">Type I DHQase</fullName>
    </alternativeName>
    <alternativeName>
        <fullName evidence="4">Type I dehydroquinase</fullName>
        <shortName evidence="4">DHQ1</shortName>
    </alternativeName>
</protein>
<feature type="active site" description="Schiff-base intermediate with substrate" evidence="4">
    <location>
        <position position="217"/>
    </location>
</feature>
<dbReference type="AlphaFoldDB" id="A0A498CEA2"/>
<dbReference type="GO" id="GO:0003855">
    <property type="term" value="F:3-dehydroquinate dehydratase activity"/>
    <property type="evidence" value="ECO:0007669"/>
    <property type="project" value="UniProtKB-UniRule"/>
</dbReference>
<feature type="binding site" evidence="4">
    <location>
        <position position="283"/>
    </location>
    <ligand>
        <name>3-dehydroquinate</name>
        <dbReference type="ChEBI" id="CHEBI:32364"/>
    </ligand>
</feature>
<dbReference type="PANTHER" id="PTHR43699">
    <property type="entry name" value="3-DEHYDROQUINATE DEHYDRATASE"/>
    <property type="match status" value="1"/>
</dbReference>
<dbReference type="GO" id="GO:0009423">
    <property type="term" value="P:chorismate biosynthetic process"/>
    <property type="evidence" value="ECO:0007669"/>
    <property type="project" value="UniProtKB-UniRule"/>
</dbReference>
<dbReference type="EMBL" id="RCDC01000004">
    <property type="protein sequence ID" value="RLK56418.1"/>
    <property type="molecule type" value="Genomic_DNA"/>
</dbReference>
<keyword evidence="4" id="KW-0028">Amino-acid biosynthesis</keyword>
<name>A0A498CEA2_9GAMM</name>